<organism evidence="2 3">
    <name type="scientific">Actinoplanes aureus</name>
    <dbReference type="NCBI Taxonomy" id="2792083"/>
    <lineage>
        <taxon>Bacteria</taxon>
        <taxon>Bacillati</taxon>
        <taxon>Actinomycetota</taxon>
        <taxon>Actinomycetes</taxon>
        <taxon>Micromonosporales</taxon>
        <taxon>Micromonosporaceae</taxon>
        <taxon>Actinoplanes</taxon>
    </lineage>
</organism>
<keyword evidence="1" id="KW-0732">Signal</keyword>
<gene>
    <name evidence="2" type="ORF">I4J89_20660</name>
</gene>
<feature type="signal peptide" evidence="1">
    <location>
        <begin position="1"/>
        <end position="29"/>
    </location>
</feature>
<dbReference type="EMBL" id="JADQTO010000009">
    <property type="protein sequence ID" value="MBG0563859.1"/>
    <property type="molecule type" value="Genomic_DNA"/>
</dbReference>
<evidence type="ECO:0000256" key="1">
    <source>
        <dbReference type="SAM" id="SignalP"/>
    </source>
</evidence>
<sequence>MRRRVARAVATVTVLTTGMVVAAAAPALAAEEFRYFTTLNPLNHTADYKIIFYGAPYGQVRKHLVIADKEADGVAPRIRIWPAPVEDPCNYIDYADKKGTADGAAHYDIYYPVGMIAYVLGSREAAWGGQYEFNSSAVINAC</sequence>
<name>A0A931C5N5_9ACTN</name>
<reference evidence="2" key="1">
    <citation type="submission" date="2020-11" db="EMBL/GenBank/DDBJ databases">
        <title>Isolation and identification of active actinomycetes.</title>
        <authorList>
            <person name="Sun X."/>
        </authorList>
    </citation>
    <scope>NUCLEOTIDE SEQUENCE</scope>
    <source>
        <strain evidence="2">NEAU-A11</strain>
    </source>
</reference>
<keyword evidence="3" id="KW-1185">Reference proteome</keyword>
<dbReference type="RefSeq" id="WP_196415638.1">
    <property type="nucleotide sequence ID" value="NZ_JADQTO010000009.1"/>
</dbReference>
<accession>A0A931C5N5</accession>
<dbReference type="Proteomes" id="UP000598146">
    <property type="component" value="Unassembled WGS sequence"/>
</dbReference>
<evidence type="ECO:0000313" key="3">
    <source>
        <dbReference type="Proteomes" id="UP000598146"/>
    </source>
</evidence>
<dbReference type="AlphaFoldDB" id="A0A931C5N5"/>
<protein>
    <submittedName>
        <fullName evidence="2">Uncharacterized protein</fullName>
    </submittedName>
</protein>
<comment type="caution">
    <text evidence="2">The sequence shown here is derived from an EMBL/GenBank/DDBJ whole genome shotgun (WGS) entry which is preliminary data.</text>
</comment>
<proteinExistence type="predicted"/>
<feature type="chain" id="PRO_5037714261" evidence="1">
    <location>
        <begin position="30"/>
        <end position="142"/>
    </location>
</feature>
<evidence type="ECO:0000313" key="2">
    <source>
        <dbReference type="EMBL" id="MBG0563859.1"/>
    </source>
</evidence>